<dbReference type="Pfam" id="PF25597">
    <property type="entry name" value="SH3_retrovirus"/>
    <property type="match status" value="1"/>
</dbReference>
<dbReference type="InterPro" id="IPR057670">
    <property type="entry name" value="SH3_retrovirus"/>
</dbReference>
<feature type="compositionally biased region" description="Low complexity" evidence="16">
    <location>
        <begin position="664"/>
        <end position="678"/>
    </location>
</feature>
<keyword evidence="10" id="KW-0695">RNA-directed DNA polymerase</keyword>
<evidence type="ECO:0000256" key="14">
    <source>
        <dbReference type="ARBA" id="ARBA00048173"/>
    </source>
</evidence>
<keyword evidence="4" id="KW-0479">Metal-binding</keyword>
<dbReference type="GO" id="GO:0006310">
    <property type="term" value="P:DNA recombination"/>
    <property type="evidence" value="ECO:0007669"/>
    <property type="project" value="UniProtKB-KW"/>
</dbReference>
<protein>
    <recommendedName>
        <fullName evidence="17">Integrase catalytic domain-containing protein</fullName>
    </recommendedName>
</protein>
<dbReference type="PANTHER" id="PTHR42648:SF11">
    <property type="entry name" value="TRANSPOSON TY4-P GAG-POL POLYPROTEIN"/>
    <property type="match status" value="1"/>
</dbReference>
<keyword evidence="12" id="KW-0233">DNA recombination</keyword>
<dbReference type="InterPro" id="IPR043502">
    <property type="entry name" value="DNA/RNA_pol_sf"/>
</dbReference>
<keyword evidence="13" id="KW-0511">Multifunctional enzyme</keyword>
<dbReference type="GO" id="GO:0003887">
    <property type="term" value="F:DNA-directed DNA polymerase activity"/>
    <property type="evidence" value="ECO:0007669"/>
    <property type="project" value="UniProtKB-KW"/>
</dbReference>
<dbReference type="Gene3D" id="3.30.420.10">
    <property type="entry name" value="Ribonuclease H-like superfamily/Ribonuclease H"/>
    <property type="match status" value="1"/>
</dbReference>
<feature type="region of interest" description="Disordered" evidence="16">
    <location>
        <begin position="638"/>
        <end position="772"/>
    </location>
</feature>
<dbReference type="STRING" id="200324.A0A2N5T903"/>
<dbReference type="EMBL" id="PGCJ01000778">
    <property type="protein sequence ID" value="PLW21985.1"/>
    <property type="molecule type" value="Genomic_DNA"/>
</dbReference>
<dbReference type="GO" id="GO:0032196">
    <property type="term" value="P:transposition"/>
    <property type="evidence" value="ECO:0007669"/>
    <property type="project" value="UniProtKB-KW"/>
</dbReference>
<feature type="compositionally biased region" description="Pro residues" evidence="16">
    <location>
        <begin position="679"/>
        <end position="691"/>
    </location>
</feature>
<keyword evidence="1" id="KW-0815">Transposition</keyword>
<evidence type="ECO:0000256" key="3">
    <source>
        <dbReference type="ARBA" id="ARBA00022722"/>
    </source>
</evidence>
<keyword evidence="19" id="KW-1185">Reference proteome</keyword>
<dbReference type="GO" id="GO:0046872">
    <property type="term" value="F:metal ion binding"/>
    <property type="evidence" value="ECO:0007669"/>
    <property type="project" value="UniProtKB-KW"/>
</dbReference>
<dbReference type="InterPro" id="IPR039537">
    <property type="entry name" value="Retrotran_Ty1/copia-like"/>
</dbReference>
<evidence type="ECO:0000256" key="8">
    <source>
        <dbReference type="ARBA" id="ARBA00022884"/>
    </source>
</evidence>
<dbReference type="Proteomes" id="UP000235388">
    <property type="component" value="Unassembled WGS sequence"/>
</dbReference>
<dbReference type="PROSITE" id="PS50994">
    <property type="entry name" value="INTEGRASE"/>
    <property type="match status" value="1"/>
</dbReference>
<feature type="compositionally biased region" description="Pro residues" evidence="16">
    <location>
        <begin position="750"/>
        <end position="765"/>
    </location>
</feature>
<feature type="domain" description="Integrase catalytic" evidence="17">
    <location>
        <begin position="355"/>
        <end position="521"/>
    </location>
</feature>
<feature type="compositionally biased region" description="Basic and acidic residues" evidence="16">
    <location>
        <begin position="91"/>
        <end position="104"/>
    </location>
</feature>
<evidence type="ECO:0000259" key="17">
    <source>
        <dbReference type="PROSITE" id="PS50994"/>
    </source>
</evidence>
<evidence type="ECO:0000256" key="12">
    <source>
        <dbReference type="ARBA" id="ARBA00023172"/>
    </source>
</evidence>
<dbReference type="Pfam" id="PF07727">
    <property type="entry name" value="RVT_2"/>
    <property type="match status" value="1"/>
</dbReference>
<feature type="region of interest" description="Disordered" evidence="16">
    <location>
        <begin position="79"/>
        <end position="145"/>
    </location>
</feature>
<proteinExistence type="predicted"/>
<evidence type="ECO:0000256" key="2">
    <source>
        <dbReference type="ARBA" id="ARBA00022695"/>
    </source>
</evidence>
<dbReference type="OrthoDB" id="3261476at2759"/>
<keyword evidence="3" id="KW-0540">Nuclease</keyword>
<evidence type="ECO:0000256" key="15">
    <source>
        <dbReference type="ARBA" id="ARBA00049244"/>
    </source>
</evidence>
<dbReference type="Pfam" id="PF00665">
    <property type="entry name" value="rve"/>
    <property type="match status" value="1"/>
</dbReference>
<evidence type="ECO:0000256" key="10">
    <source>
        <dbReference type="ARBA" id="ARBA00022918"/>
    </source>
</evidence>
<name>A0A2N5T903_9BASI</name>
<evidence type="ECO:0000313" key="18">
    <source>
        <dbReference type="EMBL" id="PLW21985.1"/>
    </source>
</evidence>
<evidence type="ECO:0000256" key="1">
    <source>
        <dbReference type="ARBA" id="ARBA00022578"/>
    </source>
</evidence>
<dbReference type="GO" id="GO:0015074">
    <property type="term" value="P:DNA integration"/>
    <property type="evidence" value="ECO:0007669"/>
    <property type="project" value="UniProtKB-KW"/>
</dbReference>
<keyword evidence="11" id="KW-0239">DNA-directed DNA polymerase</keyword>
<dbReference type="InterPro" id="IPR036397">
    <property type="entry name" value="RNaseH_sf"/>
</dbReference>
<organism evidence="18 19">
    <name type="scientific">Puccinia coronata f. sp. avenae</name>
    <dbReference type="NCBI Taxonomy" id="200324"/>
    <lineage>
        <taxon>Eukaryota</taxon>
        <taxon>Fungi</taxon>
        <taxon>Dikarya</taxon>
        <taxon>Basidiomycota</taxon>
        <taxon>Pucciniomycotina</taxon>
        <taxon>Pucciniomycetes</taxon>
        <taxon>Pucciniales</taxon>
        <taxon>Pucciniaceae</taxon>
        <taxon>Puccinia</taxon>
    </lineage>
</organism>
<dbReference type="GO" id="GO:0004519">
    <property type="term" value="F:endonuclease activity"/>
    <property type="evidence" value="ECO:0007669"/>
    <property type="project" value="UniProtKB-KW"/>
</dbReference>
<dbReference type="InterPro" id="IPR012337">
    <property type="entry name" value="RNaseH-like_sf"/>
</dbReference>
<comment type="caution">
    <text evidence="18">The sequence shown here is derived from an EMBL/GenBank/DDBJ whole genome shotgun (WGS) entry which is preliminary data.</text>
</comment>
<comment type="catalytic activity">
    <reaction evidence="14">
        <text>DNA(n) + a 2'-deoxyribonucleoside 5'-triphosphate = DNA(n+1) + diphosphate</text>
        <dbReference type="Rhea" id="RHEA:22508"/>
        <dbReference type="Rhea" id="RHEA-COMP:17339"/>
        <dbReference type="Rhea" id="RHEA-COMP:17340"/>
        <dbReference type="ChEBI" id="CHEBI:33019"/>
        <dbReference type="ChEBI" id="CHEBI:61560"/>
        <dbReference type="ChEBI" id="CHEBI:173112"/>
        <dbReference type="EC" id="2.7.7.49"/>
    </reaction>
</comment>
<reference evidence="18 19" key="1">
    <citation type="submission" date="2017-11" db="EMBL/GenBank/DDBJ databases">
        <title>De novo assembly and phasing of dikaryotic genomes from two isolates of Puccinia coronata f. sp. avenae, the causal agent of oat crown rust.</title>
        <authorList>
            <person name="Miller M.E."/>
            <person name="Zhang Y."/>
            <person name="Omidvar V."/>
            <person name="Sperschneider J."/>
            <person name="Schwessinger B."/>
            <person name="Raley C."/>
            <person name="Palmer J.M."/>
            <person name="Garnica D."/>
            <person name="Upadhyaya N."/>
            <person name="Rathjen J."/>
            <person name="Taylor J.M."/>
            <person name="Park R.F."/>
            <person name="Dodds P.N."/>
            <person name="Hirsch C.D."/>
            <person name="Kianian S.F."/>
            <person name="Figueroa M."/>
        </authorList>
    </citation>
    <scope>NUCLEOTIDE SEQUENCE [LARGE SCALE GENOMIC DNA]</scope>
    <source>
        <strain evidence="18">12NC29</strain>
    </source>
</reference>
<evidence type="ECO:0000256" key="7">
    <source>
        <dbReference type="ARBA" id="ARBA00022842"/>
    </source>
</evidence>
<feature type="compositionally biased region" description="Low complexity" evidence="16">
    <location>
        <begin position="692"/>
        <end position="706"/>
    </location>
</feature>
<dbReference type="PANTHER" id="PTHR42648">
    <property type="entry name" value="TRANSPOSASE, PUTATIVE-RELATED"/>
    <property type="match status" value="1"/>
</dbReference>
<evidence type="ECO:0000256" key="6">
    <source>
        <dbReference type="ARBA" id="ARBA00022801"/>
    </source>
</evidence>
<evidence type="ECO:0000313" key="19">
    <source>
        <dbReference type="Proteomes" id="UP000235388"/>
    </source>
</evidence>
<sequence>MNEENVTSSQIVSALKAEALRRKSRGEEDSALVLASKAKVSSSGRTRPPFNDSLFCSFCQIKGHELSACETAARILNKHQHSGRQSGGSSKRPDLDSSCRDSKNRAPSNRTRQSSRQPAKAGLTSVVELGDDSSSDSDRPDSEYAGNALAIDSGHQALKASTDANIDSGCSISMTPFADDLSHVKVTSTPVRLADNSIVAATHKGYSSLPLDISKSVKTLLVPELHKPLLSVAGMVDSSLRVVFTPNSCKIYDAKDFQVTGAVVGRGYRKGNLFYLPSAEVTSRSASLVPGTRTDNSLLGYHTRLSHIGLKPLKKLLKDCQIKPSILNKVEVQNYPICIQSKMHRSPFTSRSAYRSTFPGELIHSDVGSFEVPSREGYKYFVTFIDDYSKFLSVLPLKCKSEVFRCFKIFKVSFEKDGRHSIRALRSDNGGEYVSKAFESFLLDSGIHHQPGPPHSPELNGVAERANRTLGNLIRCLLLGSKLPKSFWVDALRHALFSFNSTPLTTPAGFYSPLSLLDKPSVDLKDLHPFGCLVWYKVPEANRRKLDPKARAALFLSYLTDGNGFCVWDLDQRQVVKTRDALLDDSVFPYDHQTVGPTPTITVELPWPSPYRNSVSSPPQTVNLQPRFDRRLAASIHAPANQHRAISPVSIPTSDDSVSPDGKSAPSPVSLPSPFLRPSSPPSLLPSPPAAPLQLPAVSGRSSPPVRRSPPPAAVSSPSAQLPQVPESPPKTNHEAMAELSPTPFRPVEVPLPPSPPPVPSPPPIRRSAWSRQAPDRYGHWSNAAVPSDDVDTPKTWRQLQQSPNKEKWLKAANEEFSSLLGMETWRLVPQPDKRRIIKSKWVFKVKRRPDKSIQKLKARLVAMGYSQVRGLDYNEVFSPTLRMETFRLICSLLAVRKWKGRQVDFKTSFLNGHLDKPIYMEQPVGFEDPTRPNYVCEVTRSLYGLKQSPRQWNHELHGALLESGLSQSQYNPTLYFRLKDNKLVCAVTVHVDDLTVVGEPAPVDKLISALGSRFTIGADEDLHHFLSIKITRDVENRLLYLSQSHYIEGLMTRFLSGNLISTPTPTDESFKDLCRRQLNDLPSSGPYNQLIGSLLWVAQCTRPDVSFAVNKLSQFLKDPSEAHWVAAVRVLRYLATTKDLRLRLGGSASCSGFSNADWAEDREDRRSTSAYTYRFGDGAVSWKSRKQATVSLSSTEAEYKALSDSCKEGLWLRNILTELRLCPRQPLPLHVDNEGAEALANNPEHHSRTKHIDARYHFVRECVKDSKVKNFHVSTHDMLADMLTKPLPRVLLEKHRQLFGIV</sequence>
<dbReference type="InterPro" id="IPR001584">
    <property type="entry name" value="Integrase_cat-core"/>
</dbReference>
<accession>A0A2N5T903</accession>
<dbReference type="SUPFAM" id="SSF56672">
    <property type="entry name" value="DNA/RNA polymerases"/>
    <property type="match status" value="1"/>
</dbReference>
<keyword evidence="7" id="KW-0460">Magnesium</keyword>
<dbReference type="GO" id="GO:0003723">
    <property type="term" value="F:RNA binding"/>
    <property type="evidence" value="ECO:0007669"/>
    <property type="project" value="UniProtKB-KW"/>
</dbReference>
<evidence type="ECO:0000256" key="5">
    <source>
        <dbReference type="ARBA" id="ARBA00022759"/>
    </source>
</evidence>
<evidence type="ECO:0000256" key="4">
    <source>
        <dbReference type="ARBA" id="ARBA00022723"/>
    </source>
</evidence>
<dbReference type="CDD" id="cd09272">
    <property type="entry name" value="RNase_HI_RT_Ty1"/>
    <property type="match status" value="1"/>
</dbReference>
<evidence type="ECO:0000256" key="9">
    <source>
        <dbReference type="ARBA" id="ARBA00022908"/>
    </source>
</evidence>
<keyword evidence="9" id="KW-0229">DNA integration</keyword>
<feature type="compositionally biased region" description="Polar residues" evidence="16">
    <location>
        <begin position="105"/>
        <end position="117"/>
    </location>
</feature>
<keyword evidence="11" id="KW-0808">Transferase</keyword>
<evidence type="ECO:0000256" key="11">
    <source>
        <dbReference type="ARBA" id="ARBA00022932"/>
    </source>
</evidence>
<dbReference type="GO" id="GO:0005634">
    <property type="term" value="C:nucleus"/>
    <property type="evidence" value="ECO:0007669"/>
    <property type="project" value="UniProtKB-ARBA"/>
</dbReference>
<keyword evidence="2" id="KW-0548">Nucleotidyltransferase</keyword>
<keyword evidence="6" id="KW-0378">Hydrolase</keyword>
<keyword evidence="8" id="KW-0694">RNA-binding</keyword>
<dbReference type="SUPFAM" id="SSF53098">
    <property type="entry name" value="Ribonuclease H-like"/>
    <property type="match status" value="1"/>
</dbReference>
<gene>
    <name evidence="18" type="ORF">PCANC_04415</name>
</gene>
<evidence type="ECO:0000256" key="16">
    <source>
        <dbReference type="SAM" id="MobiDB-lite"/>
    </source>
</evidence>
<keyword evidence="5" id="KW-0255">Endonuclease</keyword>
<dbReference type="GO" id="GO:0016787">
    <property type="term" value="F:hydrolase activity"/>
    <property type="evidence" value="ECO:0007669"/>
    <property type="project" value="UniProtKB-KW"/>
</dbReference>
<evidence type="ECO:0000256" key="13">
    <source>
        <dbReference type="ARBA" id="ARBA00023268"/>
    </source>
</evidence>
<comment type="catalytic activity">
    <reaction evidence="15">
        <text>DNA(n) + a 2'-deoxyribonucleoside 5'-triphosphate = DNA(n+1) + diphosphate</text>
        <dbReference type="Rhea" id="RHEA:22508"/>
        <dbReference type="Rhea" id="RHEA-COMP:17339"/>
        <dbReference type="Rhea" id="RHEA-COMP:17340"/>
        <dbReference type="ChEBI" id="CHEBI:33019"/>
        <dbReference type="ChEBI" id="CHEBI:61560"/>
        <dbReference type="ChEBI" id="CHEBI:173112"/>
        <dbReference type="EC" id="2.7.7.7"/>
    </reaction>
</comment>
<dbReference type="InterPro" id="IPR013103">
    <property type="entry name" value="RVT_2"/>
</dbReference>
<dbReference type="GO" id="GO:0003964">
    <property type="term" value="F:RNA-directed DNA polymerase activity"/>
    <property type="evidence" value="ECO:0007669"/>
    <property type="project" value="UniProtKB-KW"/>
</dbReference>